<evidence type="ECO:0000313" key="7">
    <source>
        <dbReference type="Proteomes" id="UP000472261"/>
    </source>
</evidence>
<dbReference type="OMA" id="EDCAAMY"/>
<dbReference type="PANTHER" id="PTHR22803">
    <property type="entry name" value="MANNOSE, PHOSPHOLIPASE, LECTIN RECEPTOR RELATED"/>
    <property type="match status" value="1"/>
</dbReference>
<gene>
    <name evidence="6" type="primary">LOC116239212</name>
</gene>
<dbReference type="Gene3D" id="3.10.100.10">
    <property type="entry name" value="Mannose-Binding Protein A, subunit A"/>
    <property type="match status" value="1"/>
</dbReference>
<feature type="transmembrane region" description="Helical" evidence="4">
    <location>
        <begin position="46"/>
        <end position="67"/>
    </location>
</feature>
<dbReference type="OrthoDB" id="2142683at2759"/>
<dbReference type="SUPFAM" id="SSF56436">
    <property type="entry name" value="C-type lectin-like"/>
    <property type="match status" value="1"/>
</dbReference>
<keyword evidence="7" id="KW-1185">Reference proteome</keyword>
<evidence type="ECO:0000256" key="2">
    <source>
        <dbReference type="ARBA" id="ARBA00023157"/>
    </source>
</evidence>
<evidence type="ECO:0000256" key="4">
    <source>
        <dbReference type="SAM" id="Phobius"/>
    </source>
</evidence>
<dbReference type="KEGG" id="pcoc:116239212"/>
<dbReference type="GeneID" id="116239212"/>
<evidence type="ECO:0000313" key="6">
    <source>
        <dbReference type="Ensembl" id="ENSPCLP00000018758.1"/>
    </source>
</evidence>
<dbReference type="CDD" id="cd03590">
    <property type="entry name" value="CLECT_DC-SIGN_like"/>
    <property type="match status" value="1"/>
</dbReference>
<keyword evidence="1" id="KW-0430">Lectin</keyword>
<dbReference type="Pfam" id="PF00059">
    <property type="entry name" value="Lectin_C"/>
    <property type="match status" value="1"/>
</dbReference>
<keyword evidence="2" id="KW-1015">Disulfide bond</keyword>
<organism evidence="6 7">
    <name type="scientific">Phasianus colchicus</name>
    <name type="common">Common pheasant</name>
    <dbReference type="NCBI Taxonomy" id="9054"/>
    <lineage>
        <taxon>Eukaryota</taxon>
        <taxon>Metazoa</taxon>
        <taxon>Chordata</taxon>
        <taxon>Craniata</taxon>
        <taxon>Vertebrata</taxon>
        <taxon>Euteleostomi</taxon>
        <taxon>Archelosauria</taxon>
        <taxon>Archosauria</taxon>
        <taxon>Dinosauria</taxon>
        <taxon>Saurischia</taxon>
        <taxon>Theropoda</taxon>
        <taxon>Coelurosauria</taxon>
        <taxon>Aves</taxon>
        <taxon>Neognathae</taxon>
        <taxon>Galloanserae</taxon>
        <taxon>Galliformes</taxon>
        <taxon>Phasianidae</taxon>
        <taxon>Phasianinae</taxon>
        <taxon>Phasianus</taxon>
    </lineage>
</organism>
<dbReference type="SMART" id="SM00034">
    <property type="entry name" value="CLECT"/>
    <property type="match status" value="1"/>
</dbReference>
<dbReference type="Proteomes" id="UP000472261">
    <property type="component" value="Unplaced"/>
</dbReference>
<dbReference type="InterPro" id="IPR001304">
    <property type="entry name" value="C-type_lectin-like"/>
</dbReference>
<dbReference type="GO" id="GO:0030246">
    <property type="term" value="F:carbohydrate binding"/>
    <property type="evidence" value="ECO:0007669"/>
    <property type="project" value="UniProtKB-KW"/>
</dbReference>
<keyword evidence="3" id="KW-0175">Coiled coil</keyword>
<keyword evidence="4" id="KW-0472">Membrane</keyword>
<feature type="coiled-coil region" evidence="3">
    <location>
        <begin position="112"/>
        <end position="146"/>
    </location>
</feature>
<dbReference type="InterPro" id="IPR018378">
    <property type="entry name" value="C-type_lectin_CS"/>
</dbReference>
<dbReference type="InterPro" id="IPR050111">
    <property type="entry name" value="C-type_lectin/snaclec_domain"/>
</dbReference>
<protein>
    <recommendedName>
        <fullName evidence="5">C-type lectin domain-containing protein</fullName>
    </recommendedName>
</protein>
<sequence length="320" mass="36318">MAQNVGADGTCENWELTKDMLLEDQTPRKTPKRAVLSLLPSSPQRAVVLLALLLALSFVFLLALTIANIRRVSAVREELERAQLRDQQSHTTAWHNLSEVQHTLDMQLSAELRAIHSRLLNVSQELEEVQQKMAQCRAECGKELRDRMRALEGRDELQPALKQLEELRQEQSHISTLLSTALEETHNLTEMFCTRCPAGWQQFAKTCYYFSTEKKSWIEARAACSMLGAQLAIVNSELENKFLANHIMEIRAFWLGLSDMQKEGDWEWLDGQPLSISFWKKGEPNNVGQHGEDCATVSSSGLWNDATCTSPEAWICERSC</sequence>
<dbReference type="AlphaFoldDB" id="A0A669QKN2"/>
<dbReference type="PROSITE" id="PS50041">
    <property type="entry name" value="C_TYPE_LECTIN_2"/>
    <property type="match status" value="1"/>
</dbReference>
<proteinExistence type="predicted"/>
<evidence type="ECO:0000256" key="1">
    <source>
        <dbReference type="ARBA" id="ARBA00022734"/>
    </source>
</evidence>
<keyword evidence="4" id="KW-1133">Transmembrane helix</keyword>
<feature type="domain" description="C-type lectin" evidence="5">
    <location>
        <begin position="203"/>
        <end position="317"/>
    </location>
</feature>
<reference evidence="6" key="2">
    <citation type="submission" date="2025-09" db="UniProtKB">
        <authorList>
            <consortium name="Ensembl"/>
        </authorList>
    </citation>
    <scope>IDENTIFICATION</scope>
</reference>
<accession>A0A669QKN2</accession>
<reference evidence="6" key="1">
    <citation type="submission" date="2025-08" db="UniProtKB">
        <authorList>
            <consortium name="Ensembl"/>
        </authorList>
    </citation>
    <scope>IDENTIFICATION</scope>
</reference>
<dbReference type="InterPro" id="IPR016186">
    <property type="entry name" value="C-type_lectin-like/link_sf"/>
</dbReference>
<dbReference type="Ensembl" id="ENSPCLT00000025019.1">
    <property type="protein sequence ID" value="ENSPCLP00000018758.1"/>
    <property type="gene ID" value="ENSPCLG00000015746.1"/>
</dbReference>
<dbReference type="InterPro" id="IPR016187">
    <property type="entry name" value="CTDL_fold"/>
</dbReference>
<evidence type="ECO:0000259" key="5">
    <source>
        <dbReference type="PROSITE" id="PS50041"/>
    </source>
</evidence>
<dbReference type="InterPro" id="IPR033989">
    <property type="entry name" value="CD209-like_CTLD"/>
</dbReference>
<dbReference type="RefSeq" id="XP_031465114.1">
    <property type="nucleotide sequence ID" value="XM_031609254.1"/>
</dbReference>
<name>A0A669QKN2_PHACC</name>
<dbReference type="PROSITE" id="PS00615">
    <property type="entry name" value="C_TYPE_LECTIN_1"/>
    <property type="match status" value="1"/>
</dbReference>
<keyword evidence="4" id="KW-0812">Transmembrane</keyword>
<evidence type="ECO:0000256" key="3">
    <source>
        <dbReference type="SAM" id="Coils"/>
    </source>
</evidence>